<dbReference type="EMBL" id="CADCVX010000235">
    <property type="protein sequence ID" value="CAA9501083.1"/>
    <property type="molecule type" value="Genomic_DNA"/>
</dbReference>
<organism evidence="2">
    <name type="scientific">uncultured Sphingomonadaceae bacterium</name>
    <dbReference type="NCBI Taxonomy" id="169976"/>
    <lineage>
        <taxon>Bacteria</taxon>
        <taxon>Pseudomonadati</taxon>
        <taxon>Pseudomonadota</taxon>
        <taxon>Alphaproteobacteria</taxon>
        <taxon>Sphingomonadales</taxon>
        <taxon>Sphingomonadaceae</taxon>
        <taxon>environmental samples</taxon>
    </lineage>
</organism>
<keyword evidence="2" id="KW-0378">Hydrolase</keyword>
<feature type="compositionally biased region" description="Low complexity" evidence="1">
    <location>
        <begin position="93"/>
        <end position="106"/>
    </location>
</feature>
<feature type="compositionally biased region" description="Basic residues" evidence="1">
    <location>
        <begin position="29"/>
        <end position="49"/>
    </location>
</feature>
<proteinExistence type="predicted"/>
<evidence type="ECO:0000313" key="2">
    <source>
        <dbReference type="EMBL" id="CAA9501083.1"/>
    </source>
</evidence>
<reference evidence="2" key="1">
    <citation type="submission" date="2020-02" db="EMBL/GenBank/DDBJ databases">
        <authorList>
            <person name="Meier V. D."/>
        </authorList>
    </citation>
    <scope>NUCLEOTIDE SEQUENCE</scope>
    <source>
        <strain evidence="2">AVDCRST_MAG91</strain>
    </source>
</reference>
<gene>
    <name evidence="2" type="ORF">AVDCRST_MAG91-1056</name>
</gene>
<feature type="compositionally biased region" description="Low complexity" evidence="1">
    <location>
        <begin position="193"/>
        <end position="225"/>
    </location>
</feature>
<feature type="non-terminal residue" evidence="2">
    <location>
        <position position="1"/>
    </location>
</feature>
<feature type="compositionally biased region" description="Basic and acidic residues" evidence="1">
    <location>
        <begin position="107"/>
        <end position="119"/>
    </location>
</feature>
<dbReference type="GO" id="GO:0004064">
    <property type="term" value="F:arylesterase activity"/>
    <property type="evidence" value="ECO:0007669"/>
    <property type="project" value="UniProtKB-EC"/>
</dbReference>
<feature type="compositionally biased region" description="Basic and acidic residues" evidence="1">
    <location>
        <begin position="130"/>
        <end position="140"/>
    </location>
</feature>
<feature type="non-terminal residue" evidence="2">
    <location>
        <position position="225"/>
    </location>
</feature>
<feature type="region of interest" description="Disordered" evidence="1">
    <location>
        <begin position="24"/>
        <end position="225"/>
    </location>
</feature>
<feature type="compositionally biased region" description="Low complexity" evidence="1">
    <location>
        <begin position="59"/>
        <end position="70"/>
    </location>
</feature>
<name>A0A6J4SMV7_9SPHN</name>
<evidence type="ECO:0000256" key="1">
    <source>
        <dbReference type="SAM" id="MobiDB-lite"/>
    </source>
</evidence>
<sequence>GVQGCCIWGRVSPCLSGSVFDEHRAGASRARRRPRASARHPHPRLRRQPVRGVRPAVNPRFRAAIAGRAAPQRRARARHQRGRVRRHVDGRARAAGLDAGRAQGEARPGDRGAGRERPAARRAAGGDAGQYRRDPERAPEARPQGGGRGDARAAAGRADLPAGVQRPVPRFGREVRRATISVHPERGGGEPGAGAARQRPSQRGGRAADGDGNAPRGAGRAAEGV</sequence>
<dbReference type="EC" id="3.1.1.2" evidence="2"/>
<feature type="compositionally biased region" description="Low complexity" evidence="1">
    <location>
        <begin position="152"/>
        <end position="163"/>
    </location>
</feature>
<accession>A0A6J4SMV7</accession>
<feature type="compositionally biased region" description="Basic and acidic residues" evidence="1">
    <location>
        <begin position="171"/>
        <end position="188"/>
    </location>
</feature>
<protein>
    <submittedName>
        <fullName evidence="2">Arylesterase</fullName>
        <ecNumber evidence="2">3.1.1.2</ecNumber>
    </submittedName>
</protein>
<dbReference type="AlphaFoldDB" id="A0A6J4SMV7"/>
<feature type="compositionally biased region" description="Basic residues" evidence="1">
    <location>
        <begin position="71"/>
        <end position="86"/>
    </location>
</feature>